<keyword evidence="2" id="KW-1133">Transmembrane helix</keyword>
<comment type="caution">
    <text evidence="3">The sequence shown here is derived from an EMBL/GenBank/DDBJ whole genome shotgun (WGS) entry which is preliminary data.</text>
</comment>
<evidence type="ECO:0000313" key="4">
    <source>
        <dbReference type="Proteomes" id="UP001328107"/>
    </source>
</evidence>
<keyword evidence="4" id="KW-1185">Reference proteome</keyword>
<feature type="transmembrane region" description="Helical" evidence="2">
    <location>
        <begin position="184"/>
        <end position="206"/>
    </location>
</feature>
<feature type="transmembrane region" description="Helical" evidence="2">
    <location>
        <begin position="158"/>
        <end position="178"/>
    </location>
</feature>
<keyword evidence="2" id="KW-0472">Membrane</keyword>
<dbReference type="GO" id="GO:0007606">
    <property type="term" value="P:sensory perception of chemical stimulus"/>
    <property type="evidence" value="ECO:0007669"/>
    <property type="project" value="InterPro"/>
</dbReference>
<dbReference type="Pfam" id="PF03125">
    <property type="entry name" value="Sre"/>
    <property type="match status" value="1"/>
</dbReference>
<feature type="transmembrane region" description="Helical" evidence="2">
    <location>
        <begin position="49"/>
        <end position="67"/>
    </location>
</feature>
<feature type="non-terminal residue" evidence="3">
    <location>
        <position position="1"/>
    </location>
</feature>
<evidence type="ECO:0000256" key="1">
    <source>
        <dbReference type="ARBA" id="ARBA00006803"/>
    </source>
</evidence>
<sequence length="366" mass="42567">ILQNEVQMSAFTAIDPHTNRTVWIPFFIRAHRLPEEIQTLYPAFVAAEVLGQMLALIACSLAVFVYYRVCALHFNLAQTILNAIYVAIPFVILRFPLILMETGVIRYESLADDVIIIISLIRAFLFVSLYNFEINIAVERYFALKYVRTYEKVKRRHISLIILTINNLYSLAIAYLLTYDYIHGFIYVALTCVANNFALVTFLHSAKKNELIRMKLIQFRRNDASYTISYRWQLQDNARSARELRILMIGCNCIINFILPVMFVPALIFDHDPAKSGILEAAKLFYQVISAYVFVLSAFYLTFIIQKHRDYIFGVTTVEEFTHAAELSRTDNRMIADTEKHFIRLSQEWKVDRTRKIPEIVEITIN</sequence>
<evidence type="ECO:0000256" key="2">
    <source>
        <dbReference type="SAM" id="Phobius"/>
    </source>
</evidence>
<dbReference type="InterPro" id="IPR004151">
    <property type="entry name" value="7TM_GPCR_serpentine_rcpt_Sre"/>
</dbReference>
<reference evidence="4" key="1">
    <citation type="submission" date="2022-10" db="EMBL/GenBank/DDBJ databases">
        <title>Genome assembly of Pristionchus species.</title>
        <authorList>
            <person name="Yoshida K."/>
            <person name="Sommer R.J."/>
        </authorList>
    </citation>
    <scope>NUCLEOTIDE SEQUENCE [LARGE SCALE GENOMIC DNA]</scope>
    <source>
        <strain evidence="4">RS5460</strain>
    </source>
</reference>
<evidence type="ECO:0000313" key="3">
    <source>
        <dbReference type="EMBL" id="GMR51354.1"/>
    </source>
</evidence>
<gene>
    <name evidence="3" type="ORF">PMAYCL1PPCAC_21549</name>
</gene>
<dbReference type="AlphaFoldDB" id="A0AAN5CW99"/>
<feature type="transmembrane region" description="Helical" evidence="2">
    <location>
        <begin position="114"/>
        <end position="138"/>
    </location>
</feature>
<organism evidence="3 4">
    <name type="scientific">Pristionchus mayeri</name>
    <dbReference type="NCBI Taxonomy" id="1317129"/>
    <lineage>
        <taxon>Eukaryota</taxon>
        <taxon>Metazoa</taxon>
        <taxon>Ecdysozoa</taxon>
        <taxon>Nematoda</taxon>
        <taxon>Chromadorea</taxon>
        <taxon>Rhabditida</taxon>
        <taxon>Rhabditina</taxon>
        <taxon>Diplogasteromorpha</taxon>
        <taxon>Diplogasteroidea</taxon>
        <taxon>Neodiplogasteridae</taxon>
        <taxon>Pristionchus</taxon>
    </lineage>
</organism>
<comment type="similarity">
    <text evidence="1">Belongs to the nematode receptor-like protein sre family.</text>
</comment>
<accession>A0AAN5CW99</accession>
<name>A0AAN5CW99_9BILA</name>
<dbReference type="Proteomes" id="UP001328107">
    <property type="component" value="Unassembled WGS sequence"/>
</dbReference>
<dbReference type="GO" id="GO:0016020">
    <property type="term" value="C:membrane"/>
    <property type="evidence" value="ECO:0007669"/>
    <property type="project" value="InterPro"/>
</dbReference>
<dbReference type="PANTHER" id="PTHR23128">
    <property type="entry name" value="SERPENTINE RECEPTOR, CLASS E (EPSILON)-RELATED"/>
    <property type="match status" value="1"/>
</dbReference>
<dbReference type="PANTHER" id="PTHR23128:SF132">
    <property type="entry name" value="SERPENTINE RECEPTOR, CLASS E (EPSILON)-RELATED"/>
    <property type="match status" value="1"/>
</dbReference>
<feature type="transmembrane region" description="Helical" evidence="2">
    <location>
        <begin position="246"/>
        <end position="269"/>
    </location>
</feature>
<evidence type="ECO:0008006" key="5">
    <source>
        <dbReference type="Google" id="ProtNLM"/>
    </source>
</evidence>
<feature type="transmembrane region" description="Helical" evidence="2">
    <location>
        <begin position="79"/>
        <end position="99"/>
    </location>
</feature>
<keyword evidence="2" id="KW-0812">Transmembrane</keyword>
<proteinExistence type="inferred from homology"/>
<protein>
    <recommendedName>
        <fullName evidence="5">G protein-coupled receptor</fullName>
    </recommendedName>
</protein>
<dbReference type="EMBL" id="BTRK01000005">
    <property type="protein sequence ID" value="GMR51354.1"/>
    <property type="molecule type" value="Genomic_DNA"/>
</dbReference>
<feature type="transmembrane region" description="Helical" evidence="2">
    <location>
        <begin position="284"/>
        <end position="305"/>
    </location>
</feature>